<dbReference type="Pfam" id="PF04818">
    <property type="entry name" value="CID"/>
    <property type="match status" value="1"/>
</dbReference>
<feature type="region of interest" description="Disordered" evidence="2">
    <location>
        <begin position="456"/>
        <end position="542"/>
    </location>
</feature>
<feature type="compositionally biased region" description="Pro residues" evidence="2">
    <location>
        <begin position="481"/>
        <end position="495"/>
    </location>
</feature>
<keyword evidence="1" id="KW-0507">mRNA processing</keyword>
<reference evidence="4" key="1">
    <citation type="submission" date="2023-05" db="EMBL/GenBank/DDBJ databases">
        <title>Nepenthes gracilis genome sequencing.</title>
        <authorList>
            <person name="Fukushima K."/>
        </authorList>
    </citation>
    <scope>NUCLEOTIDE SEQUENCE</scope>
    <source>
        <strain evidence="4">SING2019-196</strain>
    </source>
</reference>
<dbReference type="InterPro" id="IPR008942">
    <property type="entry name" value="ENTH_VHS"/>
</dbReference>
<dbReference type="PROSITE" id="PS51391">
    <property type="entry name" value="CID"/>
    <property type="match status" value="1"/>
</dbReference>
<gene>
    <name evidence="4" type="ORF">Nepgr_025718</name>
</gene>
<evidence type="ECO:0000256" key="1">
    <source>
        <dbReference type="ARBA" id="ARBA00022664"/>
    </source>
</evidence>
<dbReference type="CDD" id="cd16981">
    <property type="entry name" value="CID_RPRD_like"/>
    <property type="match status" value="1"/>
</dbReference>
<dbReference type="EMBL" id="BSYO01000027">
    <property type="protein sequence ID" value="GMH23875.1"/>
    <property type="molecule type" value="Genomic_DNA"/>
</dbReference>
<accession>A0AAD3T6J5</accession>
<evidence type="ECO:0000259" key="3">
    <source>
        <dbReference type="PROSITE" id="PS51391"/>
    </source>
</evidence>
<keyword evidence="5" id="KW-1185">Reference proteome</keyword>
<dbReference type="PANTHER" id="PTHR12460">
    <property type="entry name" value="CYCLIN-DEPENDENT KINASE INHIBITOR-RELATED PROTEIN"/>
    <property type="match status" value="1"/>
</dbReference>
<evidence type="ECO:0000313" key="4">
    <source>
        <dbReference type="EMBL" id="GMH23875.1"/>
    </source>
</evidence>
<dbReference type="InterPro" id="IPR006569">
    <property type="entry name" value="CID_dom"/>
</dbReference>
<dbReference type="Gene3D" id="1.25.40.90">
    <property type="match status" value="1"/>
</dbReference>
<dbReference type="GO" id="GO:0005634">
    <property type="term" value="C:nucleus"/>
    <property type="evidence" value="ECO:0007669"/>
    <property type="project" value="UniProtKB-ARBA"/>
</dbReference>
<dbReference type="SMART" id="SM00582">
    <property type="entry name" value="RPR"/>
    <property type="match status" value="1"/>
</dbReference>
<dbReference type="FunFam" id="1.25.40.90:FF:000018">
    <property type="entry name" value="ENTH/VHS family protein isoform 1"/>
    <property type="match status" value="1"/>
</dbReference>
<comment type="caution">
    <text evidence="4">The sequence shown here is derived from an EMBL/GenBank/DDBJ whole genome shotgun (WGS) entry which is preliminary data.</text>
</comment>
<evidence type="ECO:0000256" key="2">
    <source>
        <dbReference type="SAM" id="MobiDB-lite"/>
    </source>
</evidence>
<feature type="compositionally biased region" description="Pro residues" evidence="2">
    <location>
        <begin position="516"/>
        <end position="538"/>
    </location>
</feature>
<proteinExistence type="predicted"/>
<dbReference type="PANTHER" id="PTHR12460:SF23">
    <property type="entry name" value="ACTIN CYTOSKELETON-REGULATORY COMPLEX PROTEIN PAN1"/>
    <property type="match status" value="1"/>
</dbReference>
<dbReference type="AlphaFoldDB" id="A0AAD3T6J5"/>
<protein>
    <recommendedName>
        <fullName evidence="3">CID domain-containing protein</fullName>
    </recommendedName>
</protein>
<name>A0AAD3T6J5_NEPGR</name>
<dbReference type="SUPFAM" id="SSF48464">
    <property type="entry name" value="ENTH/VHS domain"/>
    <property type="match status" value="1"/>
</dbReference>
<feature type="compositionally biased region" description="Low complexity" evidence="2">
    <location>
        <begin position="497"/>
        <end position="513"/>
    </location>
</feature>
<sequence length="703" mass="77963">MLVEKFIRVKVLSGVYEWAKKKSGDFGQSIDWSKLVVATVGAGIDLPILLVEDFVWLMVLSGPFRLHYSDQVSLHVLKVCRSTFSAIGLVVAFKRIKAMGSTFSPQILVDKLTKLNNSQQSIETLSHWCIFHMTKAKQVVETWDRQFHCSPREQKLAFLYLANDILQNSRRKGAEFVGEFWRVLPEALRDVIENGDDFGRNAALRLINIWDDRKVFGSRGHILKEEFVGRQSENSPKNGRQFSLKLRQSVGNTLDKIVSGYEVTYGVHLDEDAVLSRCRNAISCLEKVEKDIGGDMSSGQLTGFLKELQGQHAVLRECIEQLTAVEASRATLVSHLREALHEQEFKLDQVRNQLQAANICQQLLNSGNTQLLDDQGLHEPSSATVSQGFVVEDRGREHSNAVVYTRQLPFPEKSDVIEDDPRKSTAAAMAAKLTVSTSSAQMLTYVLSSLAQEGVIGNPVKNYPSDHPSEKRPKLEADPSCVPPPDEQPPLPPFPHLNALQQNGTTTNQQLTADGQPPPPSSSPPPPPPLPPMPPYPMPQLMQAGPISTVPYNYGAPQQLGPSLPCYPLVAPPVTGMSPYALPPTFPGSEGVSEVHLVMRRPWKPLILFKGCEGNSTLTLAFLLFLYWHDPLSSRGFFHGLQVRPLFKDQKRIAEMADPRLQGQYPTRGLYQALAIAIMCVQEQPNLSPLVADAVMALDYPAS</sequence>
<organism evidence="4 5">
    <name type="scientific">Nepenthes gracilis</name>
    <name type="common">Slender pitcher plant</name>
    <dbReference type="NCBI Taxonomy" id="150966"/>
    <lineage>
        <taxon>Eukaryota</taxon>
        <taxon>Viridiplantae</taxon>
        <taxon>Streptophyta</taxon>
        <taxon>Embryophyta</taxon>
        <taxon>Tracheophyta</taxon>
        <taxon>Spermatophyta</taxon>
        <taxon>Magnoliopsida</taxon>
        <taxon>eudicotyledons</taxon>
        <taxon>Gunneridae</taxon>
        <taxon>Pentapetalae</taxon>
        <taxon>Caryophyllales</taxon>
        <taxon>Nepenthaceae</taxon>
        <taxon>Nepenthes</taxon>
    </lineage>
</organism>
<dbReference type="GO" id="GO:0000993">
    <property type="term" value="F:RNA polymerase II complex binding"/>
    <property type="evidence" value="ECO:0007669"/>
    <property type="project" value="TreeGrafter"/>
</dbReference>
<feature type="compositionally biased region" description="Basic and acidic residues" evidence="2">
    <location>
        <begin position="467"/>
        <end position="477"/>
    </location>
</feature>
<feature type="domain" description="CID" evidence="3">
    <location>
        <begin position="100"/>
        <end position="239"/>
    </location>
</feature>
<dbReference type="GO" id="GO:0031124">
    <property type="term" value="P:mRNA 3'-end processing"/>
    <property type="evidence" value="ECO:0007669"/>
    <property type="project" value="TreeGrafter"/>
</dbReference>
<evidence type="ECO:0000313" key="5">
    <source>
        <dbReference type="Proteomes" id="UP001279734"/>
    </source>
</evidence>
<dbReference type="Proteomes" id="UP001279734">
    <property type="component" value="Unassembled WGS sequence"/>
</dbReference>